<evidence type="ECO:0000256" key="2">
    <source>
        <dbReference type="RuleBase" id="RU363072"/>
    </source>
</evidence>
<keyword evidence="2" id="KW-0732">Signal</keyword>
<feature type="signal peptide" evidence="2">
    <location>
        <begin position="1"/>
        <end position="18"/>
    </location>
</feature>
<evidence type="ECO:0000313" key="3">
    <source>
        <dbReference type="EMBL" id="WPB85059.1"/>
    </source>
</evidence>
<dbReference type="Pfam" id="PF04966">
    <property type="entry name" value="OprB"/>
    <property type="match status" value="1"/>
</dbReference>
<reference evidence="3 4" key="1">
    <citation type="submission" date="2023-11" db="EMBL/GenBank/DDBJ databases">
        <title>Arctic aerobic anoxygenic photoheterotroph Sediminicoccus rosea KRV36 adapts its photosynthesis to long days of polar summer.</title>
        <authorList>
            <person name="Tomasch J."/>
            <person name="Kopejtka K."/>
            <person name="Bily T."/>
            <person name="Gardiner A.T."/>
            <person name="Gardian Z."/>
            <person name="Shivaramu S."/>
            <person name="Koblizek M."/>
            <person name="Engelhardt F."/>
            <person name="Kaftan D."/>
        </authorList>
    </citation>
    <scope>NUCLEOTIDE SEQUENCE [LARGE SCALE GENOMIC DNA]</scope>
    <source>
        <strain evidence="3 4">R-30</strain>
    </source>
</reference>
<evidence type="ECO:0000313" key="4">
    <source>
        <dbReference type="Proteomes" id="UP001305521"/>
    </source>
</evidence>
<proteinExistence type="inferred from homology"/>
<evidence type="ECO:0000256" key="1">
    <source>
        <dbReference type="ARBA" id="ARBA00008769"/>
    </source>
</evidence>
<dbReference type="Proteomes" id="UP001305521">
    <property type="component" value="Chromosome"/>
</dbReference>
<dbReference type="Gene3D" id="2.40.160.180">
    <property type="entry name" value="Carbohydrate-selective porin OprB"/>
    <property type="match status" value="1"/>
</dbReference>
<protein>
    <submittedName>
        <fullName evidence="3">Carbohydrate porin</fullName>
    </submittedName>
</protein>
<dbReference type="InterPro" id="IPR038673">
    <property type="entry name" value="OprB_sf"/>
</dbReference>
<comment type="similarity">
    <text evidence="1 2">Belongs to the OprB family.</text>
</comment>
<keyword evidence="4" id="KW-1185">Reference proteome</keyword>
<dbReference type="InterPro" id="IPR007049">
    <property type="entry name" value="Carb-sel_porin_OprB"/>
</dbReference>
<organism evidence="3 4">
    <name type="scientific">Sediminicoccus rosea</name>
    <dbReference type="NCBI Taxonomy" id="1225128"/>
    <lineage>
        <taxon>Bacteria</taxon>
        <taxon>Pseudomonadati</taxon>
        <taxon>Pseudomonadota</taxon>
        <taxon>Alphaproteobacteria</taxon>
        <taxon>Acetobacterales</taxon>
        <taxon>Roseomonadaceae</taxon>
        <taxon>Sediminicoccus</taxon>
    </lineage>
</organism>
<name>A0ABZ0PHD8_9PROT</name>
<accession>A0ABZ0PHD8</accession>
<feature type="chain" id="PRO_5045010543" evidence="2">
    <location>
        <begin position="19"/>
        <end position="458"/>
    </location>
</feature>
<gene>
    <name evidence="3" type="ORF">R9Z33_23580</name>
</gene>
<sequence length="458" mass="50467">MRLAALLLLLMLPGLAAAQTGRFNSAGTPNLGPPEDAMIPSLAAKQDRLEEEGWLIRGQATFILQGNAGFRSPYQGAGSLLPAPQARNTLSTDLILGRRLWHGAEVIVNPSVTRGFGLSNSTGVASFPNGEAFRLGSSDPVLFVPRLFLRQTIALSEDTVPPDNDPLRFTERLPRERITITAGKFAVWDIFDDNRYAHDARTQFMSWALVGGGAFDYAADARGYTEGLAIEWENGIWAVRGGAFRVARQVNGLFLDPAITRGFQLLASVERFWRFGEREGALRLIYGYSRARQSRWNELFSNGFQTFDINPYGYRAKNNATLSSDQEITGDFGIFARASWNDGQTQNWMFTEMDRALSFGGTLTGQRWGRPADTLGLGTNIGFISGGRRRYLEDGGIGFITGDGRLNYSPEWVTETYYDARLAPGLHGALGYALVVNPAYNADRGPVSIFTARMRVAF</sequence>
<dbReference type="EMBL" id="CP137852">
    <property type="protein sequence ID" value="WPB85059.1"/>
    <property type="molecule type" value="Genomic_DNA"/>
</dbReference>
<dbReference type="RefSeq" id="WP_318649024.1">
    <property type="nucleotide sequence ID" value="NZ_CP137852.1"/>
</dbReference>